<protein>
    <submittedName>
        <fullName evidence="2">Uncharacterized protein</fullName>
    </submittedName>
</protein>
<organism evidence="2 3">
    <name type="scientific">Chara braunii</name>
    <name type="common">Braun's stonewort</name>
    <dbReference type="NCBI Taxonomy" id="69332"/>
    <lineage>
        <taxon>Eukaryota</taxon>
        <taxon>Viridiplantae</taxon>
        <taxon>Streptophyta</taxon>
        <taxon>Charophyceae</taxon>
        <taxon>Charales</taxon>
        <taxon>Characeae</taxon>
        <taxon>Chara</taxon>
    </lineage>
</organism>
<evidence type="ECO:0000313" key="2">
    <source>
        <dbReference type="EMBL" id="GBG74764.1"/>
    </source>
</evidence>
<evidence type="ECO:0000313" key="3">
    <source>
        <dbReference type="Proteomes" id="UP000265515"/>
    </source>
</evidence>
<comment type="caution">
    <text evidence="2">The sequence shown here is derived from an EMBL/GenBank/DDBJ whole genome shotgun (WGS) entry which is preliminary data.</text>
</comment>
<feature type="compositionally biased region" description="Low complexity" evidence="1">
    <location>
        <begin position="19"/>
        <end position="29"/>
    </location>
</feature>
<proteinExistence type="predicted"/>
<dbReference type="Proteomes" id="UP000265515">
    <property type="component" value="Unassembled WGS sequence"/>
</dbReference>
<dbReference type="AlphaFoldDB" id="A0A388KXH9"/>
<reference evidence="2 3" key="1">
    <citation type="journal article" date="2018" name="Cell">
        <title>The Chara Genome: Secondary Complexity and Implications for Plant Terrestrialization.</title>
        <authorList>
            <person name="Nishiyama T."/>
            <person name="Sakayama H."/>
            <person name="Vries J.D."/>
            <person name="Buschmann H."/>
            <person name="Saint-Marcoux D."/>
            <person name="Ullrich K.K."/>
            <person name="Haas F.B."/>
            <person name="Vanderstraeten L."/>
            <person name="Becker D."/>
            <person name="Lang D."/>
            <person name="Vosolsobe S."/>
            <person name="Rombauts S."/>
            <person name="Wilhelmsson P.K.I."/>
            <person name="Janitza P."/>
            <person name="Kern R."/>
            <person name="Heyl A."/>
            <person name="Rumpler F."/>
            <person name="Villalobos L.I.A.C."/>
            <person name="Clay J.M."/>
            <person name="Skokan R."/>
            <person name="Toyoda A."/>
            <person name="Suzuki Y."/>
            <person name="Kagoshima H."/>
            <person name="Schijlen E."/>
            <person name="Tajeshwar N."/>
            <person name="Catarino B."/>
            <person name="Hetherington A.J."/>
            <person name="Saltykova A."/>
            <person name="Bonnot C."/>
            <person name="Breuninger H."/>
            <person name="Symeonidi A."/>
            <person name="Radhakrishnan G.V."/>
            <person name="Van Nieuwerburgh F."/>
            <person name="Deforce D."/>
            <person name="Chang C."/>
            <person name="Karol K.G."/>
            <person name="Hedrich R."/>
            <person name="Ulvskov P."/>
            <person name="Glockner G."/>
            <person name="Delwiche C.F."/>
            <person name="Petrasek J."/>
            <person name="Van de Peer Y."/>
            <person name="Friml J."/>
            <person name="Beilby M."/>
            <person name="Dolan L."/>
            <person name="Kohara Y."/>
            <person name="Sugano S."/>
            <person name="Fujiyama A."/>
            <person name="Delaux P.-M."/>
            <person name="Quint M."/>
            <person name="TheiBen G."/>
            <person name="Hagemann M."/>
            <person name="Harholt J."/>
            <person name="Dunand C."/>
            <person name="Zachgo S."/>
            <person name="Langdale J."/>
            <person name="Maumus F."/>
            <person name="Straeten D.V.D."/>
            <person name="Gould S.B."/>
            <person name="Rensing S.A."/>
        </authorList>
    </citation>
    <scope>NUCLEOTIDE SEQUENCE [LARGE SCALE GENOMIC DNA]</scope>
    <source>
        <strain evidence="2 3">S276</strain>
    </source>
</reference>
<name>A0A388KXH9_CHABU</name>
<dbReference type="Gramene" id="GBG74764">
    <property type="protein sequence ID" value="GBG74764"/>
    <property type="gene ID" value="CBR_g19276"/>
</dbReference>
<accession>A0A388KXH9</accession>
<feature type="region of interest" description="Disordered" evidence="1">
    <location>
        <begin position="13"/>
        <end position="33"/>
    </location>
</feature>
<sequence>MLQRSGLAVFASTSDANRSGSATTTTSTSFLPVSEPRPFTDSWTVVDDMLSRSSTQMEEEIVLPAS</sequence>
<keyword evidence="3" id="KW-1185">Reference proteome</keyword>
<gene>
    <name evidence="2" type="ORF">CBR_g19276</name>
</gene>
<dbReference type="EMBL" id="BFEA01000210">
    <property type="protein sequence ID" value="GBG74764.1"/>
    <property type="molecule type" value="Genomic_DNA"/>
</dbReference>
<evidence type="ECO:0000256" key="1">
    <source>
        <dbReference type="SAM" id="MobiDB-lite"/>
    </source>
</evidence>